<comment type="caution">
    <text evidence="2">The sequence shown here is derived from an EMBL/GenBank/DDBJ whole genome shotgun (WGS) entry which is preliminary data.</text>
</comment>
<dbReference type="AlphaFoldDB" id="A0AAN9H1T3"/>
<evidence type="ECO:0000313" key="3">
    <source>
        <dbReference type="Proteomes" id="UP001364617"/>
    </source>
</evidence>
<sequence>MTLFKCQHCMGEDKAAEDTDHVEKILPPGYSHLLCRHELLEMSGDVENFRAGLKLQLTTEEEVQKWLEDFQKTSALTWRKSRTYPDSGRYNKYRVDLRCQHKTYSSSSKTSKNTNCPATMFLILKRHMYERKSRSGDPHIEEGYFLHVNLRNEHNHRLNTAEVMRWRDVSNDTIEKLHQLYRTGHSPSSALKSIKYNLQEEEGDNYIYAIADRSICPDLQFCYRLYYKLFQKSYAEPAEKDISEELFKPLELEQSWETTTVTDGHTTCIEDGVSVTTLPVITTEGEDFTEDNEPGPSGAEEVVGSLDGQLEEIFGMLKQKLNEDASFTPPIRAFVSNFFQIKTDSALQSSLFCFGKATQTINQISVQPAAGPRRKRALAGRRAVGRPPKTSRREHPYCNRKSNNTPQTLTFCLQENSTLEKTVPNTPPPAFGVCVDPTTV</sequence>
<evidence type="ECO:0000313" key="2">
    <source>
        <dbReference type="EMBL" id="KAK7146436.1"/>
    </source>
</evidence>
<organism evidence="2 3">
    <name type="scientific">Phoxinus phoxinus</name>
    <name type="common">Eurasian minnow</name>
    <dbReference type="NCBI Taxonomy" id="58324"/>
    <lineage>
        <taxon>Eukaryota</taxon>
        <taxon>Metazoa</taxon>
        <taxon>Chordata</taxon>
        <taxon>Craniata</taxon>
        <taxon>Vertebrata</taxon>
        <taxon>Euteleostomi</taxon>
        <taxon>Actinopterygii</taxon>
        <taxon>Neopterygii</taxon>
        <taxon>Teleostei</taxon>
        <taxon>Ostariophysi</taxon>
        <taxon>Cypriniformes</taxon>
        <taxon>Leuciscidae</taxon>
        <taxon>Phoxininae</taxon>
        <taxon>Phoxinus</taxon>
    </lineage>
</organism>
<accession>A0AAN9H1T3</accession>
<dbReference type="PANTHER" id="PTHR35385:SF2">
    <property type="entry name" value="PROTEIN B, PUTATIVE-RELATED"/>
    <property type="match status" value="1"/>
</dbReference>
<gene>
    <name evidence="2" type="ORF">R3I93_014013</name>
</gene>
<dbReference type="Proteomes" id="UP001364617">
    <property type="component" value="Unassembled WGS sequence"/>
</dbReference>
<evidence type="ECO:0000256" key="1">
    <source>
        <dbReference type="SAM" id="MobiDB-lite"/>
    </source>
</evidence>
<protein>
    <submittedName>
        <fullName evidence="2">Uncharacterized protein</fullName>
    </submittedName>
</protein>
<reference evidence="2 3" key="1">
    <citation type="submission" date="2024-02" db="EMBL/GenBank/DDBJ databases">
        <title>Chromosome-level genome assembly of the Eurasian Minnow (Phoxinus phoxinus).</title>
        <authorList>
            <person name="Oriowo T.O."/>
            <person name="Martin S."/>
            <person name="Stange M."/>
            <person name="Chrysostomakis Y."/>
            <person name="Brown T."/>
            <person name="Winkler S."/>
            <person name="Kukowka S."/>
            <person name="Myers E.W."/>
            <person name="Bohne A."/>
        </authorList>
    </citation>
    <scope>NUCLEOTIDE SEQUENCE [LARGE SCALE GENOMIC DNA]</scope>
    <source>
        <strain evidence="2">ZFMK-TIS-60720</strain>
        <tissue evidence="2">Whole Organism</tissue>
    </source>
</reference>
<dbReference type="PANTHER" id="PTHR35385">
    <property type="entry name" value="PROTEIN B, PUTATIVE-RELATED-RELATED"/>
    <property type="match status" value="1"/>
</dbReference>
<dbReference type="EMBL" id="JAYKXH010000014">
    <property type="protein sequence ID" value="KAK7146436.1"/>
    <property type="molecule type" value="Genomic_DNA"/>
</dbReference>
<proteinExistence type="predicted"/>
<keyword evidence="3" id="KW-1185">Reference proteome</keyword>
<feature type="region of interest" description="Disordered" evidence="1">
    <location>
        <begin position="370"/>
        <end position="402"/>
    </location>
</feature>
<name>A0AAN9H1T3_9TELE</name>